<dbReference type="SUPFAM" id="SSF53323">
    <property type="entry name" value="Pyruvate-ferredoxin oxidoreductase, PFOR, domain III"/>
    <property type="match status" value="1"/>
</dbReference>
<keyword evidence="1" id="KW-0560">Oxidoreductase</keyword>
<dbReference type="InterPro" id="IPR052554">
    <property type="entry name" value="2-oxoglutarate_synth_KorC"/>
</dbReference>
<organism evidence="3 4">
    <name type="scientific">Candidatus Magasanikbacteria bacterium GW2011_GWA2_42_32</name>
    <dbReference type="NCBI Taxonomy" id="1619039"/>
    <lineage>
        <taxon>Bacteria</taxon>
        <taxon>Candidatus Magasanikiibacteriota</taxon>
    </lineage>
</organism>
<name>A0A0G1CEX8_9BACT</name>
<dbReference type="PANTHER" id="PTHR42730">
    <property type="entry name" value="2-OXOGLUTARATE SYNTHASE SUBUNIT KORC"/>
    <property type="match status" value="1"/>
</dbReference>
<dbReference type="InterPro" id="IPR002869">
    <property type="entry name" value="Pyrv_flavodox_OxRed_cen"/>
</dbReference>
<keyword evidence="3" id="KW-0670">Pyruvate</keyword>
<dbReference type="AlphaFoldDB" id="A0A0G1CEX8"/>
<evidence type="ECO:0000256" key="1">
    <source>
        <dbReference type="ARBA" id="ARBA00023002"/>
    </source>
</evidence>
<evidence type="ECO:0000313" key="4">
    <source>
        <dbReference type="Proteomes" id="UP000034837"/>
    </source>
</evidence>
<dbReference type="PANTHER" id="PTHR42730:SF1">
    <property type="entry name" value="2-OXOGLUTARATE SYNTHASE SUBUNIT KORC"/>
    <property type="match status" value="1"/>
</dbReference>
<reference evidence="3 4" key="1">
    <citation type="journal article" date="2015" name="Nature">
        <title>rRNA introns, odd ribosomes, and small enigmatic genomes across a large radiation of phyla.</title>
        <authorList>
            <person name="Brown C.T."/>
            <person name="Hug L.A."/>
            <person name="Thomas B.C."/>
            <person name="Sharon I."/>
            <person name="Castelle C.J."/>
            <person name="Singh A."/>
            <person name="Wilkins M.J."/>
            <person name="Williams K.H."/>
            <person name="Banfield J.F."/>
        </authorList>
    </citation>
    <scope>NUCLEOTIDE SEQUENCE [LARGE SCALE GENOMIC DNA]</scope>
</reference>
<protein>
    <submittedName>
        <fullName evidence="3">Pyruvate/ketoisovalerate oxidoreductase, gamma subunit</fullName>
    </submittedName>
</protein>
<comment type="caution">
    <text evidence="3">The sequence shown here is derived from an EMBL/GenBank/DDBJ whole genome shotgun (WGS) entry which is preliminary data.</text>
</comment>
<sequence>MLLKILLAGDGGQGIQTIADIIVKASFNQDWQVSFIPNYGLEQRGGVSLGYIQISDKKIAYPKFSFADIMVVLSEQARERIQKYQNSQTQIGDYKNFDGLLKEKNLAEKSLNIFALGWLARRLQEKKILEIEEVGRLLKEKLGLKANWEENKKAFEVGVNYVL</sequence>
<accession>A0A0G1CEX8</accession>
<dbReference type="Proteomes" id="UP000034837">
    <property type="component" value="Unassembled WGS sequence"/>
</dbReference>
<evidence type="ECO:0000313" key="3">
    <source>
        <dbReference type="EMBL" id="KKS57116.1"/>
    </source>
</evidence>
<dbReference type="Gene3D" id="3.40.920.10">
    <property type="entry name" value="Pyruvate-ferredoxin oxidoreductase, PFOR, domain III"/>
    <property type="match status" value="1"/>
</dbReference>
<dbReference type="GO" id="GO:0016903">
    <property type="term" value="F:oxidoreductase activity, acting on the aldehyde or oxo group of donors"/>
    <property type="evidence" value="ECO:0007669"/>
    <property type="project" value="InterPro"/>
</dbReference>
<feature type="domain" description="Pyruvate/ketoisovalerate oxidoreductase catalytic" evidence="2">
    <location>
        <begin position="11"/>
        <end position="81"/>
    </location>
</feature>
<gene>
    <name evidence="3" type="ORF">UV20_C0003G0058</name>
</gene>
<dbReference type="EMBL" id="LCDO01000003">
    <property type="protein sequence ID" value="KKS57116.1"/>
    <property type="molecule type" value="Genomic_DNA"/>
</dbReference>
<dbReference type="Pfam" id="PF01558">
    <property type="entry name" value="POR"/>
    <property type="match status" value="1"/>
</dbReference>
<proteinExistence type="predicted"/>
<evidence type="ECO:0000259" key="2">
    <source>
        <dbReference type="Pfam" id="PF01558"/>
    </source>
</evidence>
<dbReference type="InterPro" id="IPR019752">
    <property type="entry name" value="Pyrv/ketoisovalerate_OxRed_cat"/>
</dbReference>